<dbReference type="Gene3D" id="3.30.70.360">
    <property type="match status" value="1"/>
</dbReference>
<dbReference type="Proteomes" id="UP000199382">
    <property type="component" value="Unassembled WGS sequence"/>
</dbReference>
<keyword evidence="1 4" id="KW-0378">Hydrolase</keyword>
<dbReference type="OrthoDB" id="9777385at2"/>
<dbReference type="InterPro" id="IPR002933">
    <property type="entry name" value="Peptidase_M20"/>
</dbReference>
<dbReference type="EMBL" id="FNEK01000058">
    <property type="protein sequence ID" value="SDK89753.1"/>
    <property type="molecule type" value="Genomic_DNA"/>
</dbReference>
<keyword evidence="5" id="KW-1185">Reference proteome</keyword>
<accession>A0A1G9FNK6</accession>
<dbReference type="Pfam" id="PF01546">
    <property type="entry name" value="Peptidase_M20"/>
    <property type="match status" value="1"/>
</dbReference>
<dbReference type="InterPro" id="IPR017439">
    <property type="entry name" value="Amidohydrolase"/>
</dbReference>
<dbReference type="InterPro" id="IPR011650">
    <property type="entry name" value="Peptidase_M20_dimer"/>
</dbReference>
<protein>
    <submittedName>
        <fullName evidence="4">Amidohydrolase</fullName>
    </submittedName>
</protein>
<dbReference type="AlphaFoldDB" id="A0A1G9FNK6"/>
<dbReference type="PANTHER" id="PTHR11014">
    <property type="entry name" value="PEPTIDASE M20 FAMILY MEMBER"/>
    <property type="match status" value="1"/>
</dbReference>
<feature type="binding site" evidence="2">
    <location>
        <position position="159"/>
    </location>
    <ligand>
        <name>Mn(2+)</name>
        <dbReference type="ChEBI" id="CHEBI:29035"/>
        <label>2</label>
    </ligand>
</feature>
<feature type="binding site" evidence="2">
    <location>
        <position position="133"/>
    </location>
    <ligand>
        <name>Mn(2+)</name>
        <dbReference type="ChEBI" id="CHEBI:29035"/>
        <label>2</label>
    </ligand>
</feature>
<keyword evidence="2" id="KW-0479">Metal-binding</keyword>
<dbReference type="STRING" id="571298.SAMN04488026_105823"/>
<dbReference type="PIRSF" id="PIRSF005962">
    <property type="entry name" value="Pept_M20D_amidohydro"/>
    <property type="match status" value="1"/>
</dbReference>
<sequence length="381" mass="40289">MLSNSDLVELTAFRRELHRHPELSGQEADTARRIRAALEPLGPDELLSGLGGHGVAAVFDTGVDGPTVLFRAELDALPIEEISETPWRSTVPGKGHLCGHDGHMTMLLALGRLLQRKPVARGRVVLMFQPAEEDGSGARAVVADPSFEVIRPDWAFAIHNEPGRPFGTVSTRAGLINCASRGLEIRLTGKTAHAANPEDGTSPAHAVARLIPALEGLGQGGKLDDDFRLVTLTHLRVGEPAFGVAPGEAVLFATLRTAHDEAMAAMEQDARARVTDIAEAEGLEISFALHDIFAASINDAEATAVAVAAMDAIGVANGDQGLPMRASEDFGVFGWGAKAAMLCLGPGEDHAALHNPDYDFPDDLIPIGAAIFERIARDLLG</sequence>
<dbReference type="NCBIfam" id="TIGR01891">
    <property type="entry name" value="amidohydrolases"/>
    <property type="match status" value="1"/>
</dbReference>
<dbReference type="SUPFAM" id="SSF53187">
    <property type="entry name" value="Zn-dependent exopeptidases"/>
    <property type="match status" value="1"/>
</dbReference>
<dbReference type="GO" id="GO:0046872">
    <property type="term" value="F:metal ion binding"/>
    <property type="evidence" value="ECO:0007669"/>
    <property type="project" value="UniProtKB-KW"/>
</dbReference>
<evidence type="ECO:0000259" key="3">
    <source>
        <dbReference type="Pfam" id="PF07687"/>
    </source>
</evidence>
<dbReference type="RefSeq" id="WP_093161766.1">
    <property type="nucleotide sequence ID" value="NZ_FNEK01000058.1"/>
</dbReference>
<evidence type="ECO:0000256" key="1">
    <source>
        <dbReference type="ARBA" id="ARBA00022801"/>
    </source>
</evidence>
<keyword evidence="2" id="KW-0464">Manganese</keyword>
<comment type="cofactor">
    <cofactor evidence="2">
        <name>Mn(2+)</name>
        <dbReference type="ChEBI" id="CHEBI:29035"/>
    </cofactor>
    <text evidence="2">The Mn(2+) ion enhances activity.</text>
</comment>
<feature type="binding site" evidence="2">
    <location>
        <position position="100"/>
    </location>
    <ligand>
        <name>Mn(2+)</name>
        <dbReference type="ChEBI" id="CHEBI:29035"/>
        <label>2</label>
    </ligand>
</feature>
<dbReference type="InterPro" id="IPR036264">
    <property type="entry name" value="Bact_exopeptidase_dim_dom"/>
</dbReference>
<evidence type="ECO:0000256" key="2">
    <source>
        <dbReference type="PIRSR" id="PIRSR005962-1"/>
    </source>
</evidence>
<dbReference type="Pfam" id="PF07687">
    <property type="entry name" value="M20_dimer"/>
    <property type="match status" value="1"/>
</dbReference>
<dbReference type="GO" id="GO:0016787">
    <property type="term" value="F:hydrolase activity"/>
    <property type="evidence" value="ECO:0007669"/>
    <property type="project" value="UniProtKB-KW"/>
</dbReference>
<evidence type="ECO:0000313" key="5">
    <source>
        <dbReference type="Proteomes" id="UP000199382"/>
    </source>
</evidence>
<feature type="domain" description="Peptidase M20 dimerisation" evidence="3">
    <location>
        <begin position="181"/>
        <end position="278"/>
    </location>
</feature>
<reference evidence="4 5" key="1">
    <citation type="submission" date="2016-10" db="EMBL/GenBank/DDBJ databases">
        <authorList>
            <person name="de Groot N.N."/>
        </authorList>
    </citation>
    <scope>NUCLEOTIDE SEQUENCE [LARGE SCALE GENOMIC DNA]</scope>
    <source>
        <strain evidence="4 5">DSM 25294</strain>
    </source>
</reference>
<proteinExistence type="predicted"/>
<dbReference type="Gene3D" id="3.40.630.10">
    <property type="entry name" value="Zn peptidases"/>
    <property type="match status" value="1"/>
</dbReference>
<feature type="binding site" evidence="2">
    <location>
        <position position="98"/>
    </location>
    <ligand>
        <name>Mn(2+)</name>
        <dbReference type="ChEBI" id="CHEBI:29035"/>
        <label>2</label>
    </ligand>
</feature>
<feature type="binding site" evidence="2">
    <location>
        <position position="354"/>
    </location>
    <ligand>
        <name>Mn(2+)</name>
        <dbReference type="ChEBI" id="CHEBI:29035"/>
        <label>2</label>
    </ligand>
</feature>
<dbReference type="PANTHER" id="PTHR11014:SF169">
    <property type="entry name" value="CLAN MH, FAMILY M20, PEPTIDASE T-LIKE METALLOPEPTIDASE"/>
    <property type="match status" value="1"/>
</dbReference>
<dbReference type="SUPFAM" id="SSF55031">
    <property type="entry name" value="Bacterial exopeptidase dimerisation domain"/>
    <property type="match status" value="1"/>
</dbReference>
<gene>
    <name evidence="4" type="ORF">SAMN04488026_105823</name>
</gene>
<name>A0A1G9FNK6_9RHOB</name>
<evidence type="ECO:0000313" key="4">
    <source>
        <dbReference type="EMBL" id="SDK89753.1"/>
    </source>
</evidence>
<organism evidence="4 5">
    <name type="scientific">Aliiruegeria lutimaris</name>
    <dbReference type="NCBI Taxonomy" id="571298"/>
    <lineage>
        <taxon>Bacteria</taxon>
        <taxon>Pseudomonadati</taxon>
        <taxon>Pseudomonadota</taxon>
        <taxon>Alphaproteobacteria</taxon>
        <taxon>Rhodobacterales</taxon>
        <taxon>Roseobacteraceae</taxon>
        <taxon>Aliiruegeria</taxon>
    </lineage>
</organism>